<feature type="transmembrane region" description="Helical" evidence="1">
    <location>
        <begin position="59"/>
        <end position="79"/>
    </location>
</feature>
<accession>A0A0H5P400</accession>
<evidence type="ECO:0000313" key="3">
    <source>
        <dbReference type="Proteomes" id="UP000057820"/>
    </source>
</evidence>
<keyword evidence="1" id="KW-0812">Transmembrane</keyword>
<sequence length="176" mass="18821">MRPVTLPTIVIGCYAVLASFAFAATLTETILFYPNVFHDVPRSLELTEEFMSVVGVGDVLRPLGAVLTLTALVAAAVATRYRVARGWLVASLASLITGQFLLSVGYQWPRVEILFDDRAAHTTAELERAASEFLVGQVLRVGAAGLTATFAVLAALACHRAYVLAAARRDLETALA</sequence>
<name>A0A0H5P400_NOCFR</name>
<gene>
    <name evidence="2" type="ORF">ERS450000_02264</name>
</gene>
<evidence type="ECO:0000313" key="2">
    <source>
        <dbReference type="EMBL" id="CRY77231.1"/>
    </source>
</evidence>
<keyword evidence="1" id="KW-0472">Membrane</keyword>
<reference evidence="3" key="1">
    <citation type="submission" date="2015-03" db="EMBL/GenBank/DDBJ databases">
        <authorList>
            <consortium name="Pathogen Informatics"/>
        </authorList>
    </citation>
    <scope>NUCLEOTIDE SEQUENCE [LARGE SCALE GENOMIC DNA]</scope>
    <source>
        <strain evidence="3">NCTC11134</strain>
    </source>
</reference>
<evidence type="ECO:0008006" key="4">
    <source>
        <dbReference type="Google" id="ProtNLM"/>
    </source>
</evidence>
<feature type="transmembrane region" description="Helical" evidence="1">
    <location>
        <begin position="86"/>
        <end position="108"/>
    </location>
</feature>
<dbReference type="KEGG" id="nfr:ERS450000_02264"/>
<keyword evidence="1" id="KW-1133">Transmembrane helix</keyword>
<feature type="transmembrane region" description="Helical" evidence="1">
    <location>
        <begin position="138"/>
        <end position="159"/>
    </location>
</feature>
<dbReference type="RefSeq" id="WP_060592437.1">
    <property type="nucleotide sequence ID" value="NZ_CP031418.1"/>
</dbReference>
<proteinExistence type="predicted"/>
<dbReference type="Proteomes" id="UP000057820">
    <property type="component" value="Chromosome 1"/>
</dbReference>
<dbReference type="AlphaFoldDB" id="A0A0H5P400"/>
<protein>
    <recommendedName>
        <fullName evidence="4">DUF1772 domain-containing protein</fullName>
    </recommendedName>
</protein>
<dbReference type="EMBL" id="LN868938">
    <property type="protein sequence ID" value="CRY77231.1"/>
    <property type="molecule type" value="Genomic_DNA"/>
</dbReference>
<evidence type="ECO:0000256" key="1">
    <source>
        <dbReference type="SAM" id="Phobius"/>
    </source>
</evidence>
<organism evidence="2 3">
    <name type="scientific">Nocardia farcinica</name>
    <dbReference type="NCBI Taxonomy" id="37329"/>
    <lineage>
        <taxon>Bacteria</taxon>
        <taxon>Bacillati</taxon>
        <taxon>Actinomycetota</taxon>
        <taxon>Actinomycetes</taxon>
        <taxon>Mycobacteriales</taxon>
        <taxon>Nocardiaceae</taxon>
        <taxon>Nocardia</taxon>
    </lineage>
</organism>